<evidence type="ECO:0000256" key="5">
    <source>
        <dbReference type="ARBA" id="ARBA00022827"/>
    </source>
</evidence>
<evidence type="ECO:0000259" key="10">
    <source>
        <dbReference type="PROSITE" id="PS50255"/>
    </source>
</evidence>
<dbReference type="AlphaFoldDB" id="F4QF79"/>
<evidence type="ECO:0000256" key="4">
    <source>
        <dbReference type="ARBA" id="ARBA00022723"/>
    </source>
</evidence>
<comment type="cofactor">
    <cofactor evidence="1 8">
        <name>FAD</name>
        <dbReference type="ChEBI" id="CHEBI:57692"/>
    </cofactor>
</comment>
<dbReference type="SUPFAM" id="SSF63380">
    <property type="entry name" value="Riboflavin synthase domain-like"/>
    <property type="match status" value="1"/>
</dbReference>
<feature type="compositionally biased region" description="Low complexity" evidence="9">
    <location>
        <begin position="461"/>
        <end position="479"/>
    </location>
</feature>
<keyword evidence="4" id="KW-0479">Metal-binding</keyword>
<dbReference type="Gene3D" id="3.40.50.80">
    <property type="entry name" value="Nucleotide-binding domain of ferredoxin-NADP reductase (FNR) module"/>
    <property type="match status" value="1"/>
</dbReference>
<dbReference type="InterPro" id="IPR001199">
    <property type="entry name" value="Cyt_B5-like_heme/steroid-bd"/>
</dbReference>
<feature type="compositionally biased region" description="Low complexity" evidence="9">
    <location>
        <begin position="392"/>
        <end position="408"/>
    </location>
</feature>
<dbReference type="OMA" id="KGAMQYS"/>
<dbReference type="InterPro" id="IPR017927">
    <property type="entry name" value="FAD-bd_FR_type"/>
</dbReference>
<dbReference type="SUPFAM" id="SSF55856">
    <property type="entry name" value="Cytochrome b5-like heme/steroid binding domain"/>
    <property type="match status" value="1"/>
</dbReference>
<feature type="binding site" evidence="8">
    <location>
        <position position="281"/>
    </location>
    <ligand>
        <name>FAD</name>
        <dbReference type="ChEBI" id="CHEBI:57692"/>
    </ligand>
</feature>
<dbReference type="PROSITE" id="PS51384">
    <property type="entry name" value="FAD_FR"/>
    <property type="match status" value="1"/>
</dbReference>
<evidence type="ECO:0000259" key="11">
    <source>
        <dbReference type="PROSITE" id="PS51384"/>
    </source>
</evidence>
<dbReference type="PRINTS" id="PR00406">
    <property type="entry name" value="CYTB5RDTASE"/>
</dbReference>
<evidence type="ECO:0000313" key="13">
    <source>
        <dbReference type="Proteomes" id="UP000007797"/>
    </source>
</evidence>
<keyword evidence="7" id="KW-0408">Iron</keyword>
<dbReference type="InterPro" id="IPR018506">
    <property type="entry name" value="Cyt_B5_heme-BS"/>
</dbReference>
<dbReference type="PROSITE" id="PS00191">
    <property type="entry name" value="CYTOCHROME_B5_1"/>
    <property type="match status" value="1"/>
</dbReference>
<feature type="compositionally biased region" description="Low complexity" evidence="9">
    <location>
        <begin position="181"/>
        <end position="191"/>
    </location>
</feature>
<dbReference type="Gene3D" id="2.40.30.10">
    <property type="entry name" value="Translation factors"/>
    <property type="match status" value="1"/>
</dbReference>
<keyword evidence="3 8" id="KW-0285">Flavoprotein</keyword>
<dbReference type="RefSeq" id="XP_004350942.1">
    <property type="nucleotide sequence ID" value="XM_004350890.1"/>
</dbReference>
<dbReference type="GeneID" id="14866118"/>
<gene>
    <name evidence="12" type="ORF">DFA_12003</name>
</gene>
<evidence type="ECO:0000313" key="12">
    <source>
        <dbReference type="EMBL" id="EGG14233.1"/>
    </source>
</evidence>
<feature type="binding site" evidence="8">
    <location>
        <position position="307"/>
    </location>
    <ligand>
        <name>FAD</name>
        <dbReference type="ChEBI" id="CHEBI:57692"/>
    </ligand>
</feature>
<accession>F4QF79</accession>
<dbReference type="PANTHER" id="PTHR19370:SF207">
    <property type="entry name" value="CYTOCHROME B5 REDUCTASE"/>
    <property type="match status" value="1"/>
</dbReference>
<reference evidence="13" key="1">
    <citation type="journal article" date="2011" name="Genome Res.">
        <title>Phylogeny-wide analysis of social amoeba genomes highlights ancient origins for complex intercellular communication.</title>
        <authorList>
            <person name="Heidel A.J."/>
            <person name="Lawal H.M."/>
            <person name="Felder M."/>
            <person name="Schilde C."/>
            <person name="Helps N.R."/>
            <person name="Tunggal B."/>
            <person name="Rivero F."/>
            <person name="John U."/>
            <person name="Schleicher M."/>
            <person name="Eichinger L."/>
            <person name="Platzer M."/>
            <person name="Noegel A.A."/>
            <person name="Schaap P."/>
            <person name="Gloeckner G."/>
        </authorList>
    </citation>
    <scope>NUCLEOTIDE SEQUENCE [LARGE SCALE GENOMIC DNA]</scope>
    <source>
        <strain evidence="13">SH3</strain>
    </source>
</reference>
<feature type="domain" description="FAD-binding FR-type" evidence="11">
    <location>
        <begin position="226"/>
        <end position="335"/>
    </location>
</feature>
<dbReference type="InterPro" id="IPR001834">
    <property type="entry name" value="CBR-like"/>
</dbReference>
<feature type="compositionally biased region" description="Pro residues" evidence="9">
    <location>
        <begin position="168"/>
        <end position="180"/>
    </location>
</feature>
<dbReference type="GO" id="GO:0046872">
    <property type="term" value="F:metal ion binding"/>
    <property type="evidence" value="ECO:0007669"/>
    <property type="project" value="UniProtKB-KW"/>
</dbReference>
<dbReference type="InterPro" id="IPR036400">
    <property type="entry name" value="Cyt_B5-like_heme/steroid_sf"/>
</dbReference>
<dbReference type="SMART" id="SM01117">
    <property type="entry name" value="Cyt-b5"/>
    <property type="match status" value="1"/>
</dbReference>
<feature type="binding site" evidence="8">
    <location>
        <position position="308"/>
    </location>
    <ligand>
        <name>FAD</name>
        <dbReference type="ChEBI" id="CHEBI:57692"/>
    </ligand>
</feature>
<evidence type="ECO:0000256" key="9">
    <source>
        <dbReference type="SAM" id="MobiDB-lite"/>
    </source>
</evidence>
<evidence type="ECO:0000256" key="2">
    <source>
        <dbReference type="ARBA" id="ARBA00022617"/>
    </source>
</evidence>
<evidence type="ECO:0000256" key="7">
    <source>
        <dbReference type="ARBA" id="ARBA00023004"/>
    </source>
</evidence>
<dbReference type="Pfam" id="PF00175">
    <property type="entry name" value="NAD_binding_1"/>
    <property type="match status" value="1"/>
</dbReference>
<dbReference type="OrthoDB" id="260519at2759"/>
<dbReference type="KEGG" id="dfa:DFA_12003"/>
<evidence type="ECO:0000256" key="6">
    <source>
        <dbReference type="ARBA" id="ARBA00023002"/>
    </source>
</evidence>
<dbReference type="PRINTS" id="PR00363">
    <property type="entry name" value="CYTOCHROMEB5"/>
</dbReference>
<keyword evidence="13" id="KW-1185">Reference proteome</keyword>
<dbReference type="Proteomes" id="UP000007797">
    <property type="component" value="Unassembled WGS sequence"/>
</dbReference>
<dbReference type="InterPro" id="IPR017938">
    <property type="entry name" value="Riboflavin_synthase-like_b-brl"/>
</dbReference>
<dbReference type="InterPro" id="IPR039261">
    <property type="entry name" value="FNR_nucleotide-bd"/>
</dbReference>
<feature type="domain" description="Cytochrome b5 heme-binding" evidence="10">
    <location>
        <begin position="63"/>
        <end position="139"/>
    </location>
</feature>
<feature type="binding site" evidence="8">
    <location>
        <position position="298"/>
    </location>
    <ligand>
        <name>FAD</name>
        <dbReference type="ChEBI" id="CHEBI:57692"/>
    </ligand>
</feature>
<sequence length="545" mass="60921">MSDDDDCLVTFEIATSLDVKDNTATTCELEQVSEILMNRPNTVSERIRNVATEALAKYNGKLGQTYDWDEISKHNTKTDFWTVVGAYVYDLTAYLNYHPGGFNLLFRIGGQNGTNDFEAMFHSKNARLILECFCIGRLKGGATSSSSSKLQQPQSSMAAPSLLSPSYRAPPPPSSLPPKLVPSSSTSSSTLSISSTTTSLISTLNIKDTNINNHQKSSTISTSISFKMFEGKIISKEMASSDSFHLQVEIPTEKTFNQAHHWVHPLTHVSVANNNNEFNSYTPINASVIGNKTHLYFLIKSYTNGNISRYLSTKTIGDTLRLRGPIKTHQEFKLDNYSHPYLVCIAGGTGITPIIQMLNVLFPLEEKEKEKEEKVEIETNQSLFDSPPPPISISTTSSSSSSSSSTTISLQPKPHLILIYSNSKSSDILYKKELETIQQKYHTHFTLYHVITKEEEEEENNNNININNNNNNNQDTTTNNNNNRIKTFYGQRLGFELLRKCYMNHESLTLENNSVVLCGPLAFNQSLSDQLSTIGYEKNKLIILE</sequence>
<dbReference type="PROSITE" id="PS50255">
    <property type="entry name" value="CYTOCHROME_B5_2"/>
    <property type="match status" value="1"/>
</dbReference>
<feature type="binding site" evidence="8">
    <location>
        <position position="352"/>
    </location>
    <ligand>
        <name>FAD</name>
        <dbReference type="ChEBI" id="CHEBI:57692"/>
    </ligand>
</feature>
<dbReference type="Pfam" id="PF00970">
    <property type="entry name" value="FAD_binding_6"/>
    <property type="match status" value="1"/>
</dbReference>
<keyword evidence="2" id="KW-0349">Heme</keyword>
<dbReference type="PANTHER" id="PTHR19370">
    <property type="entry name" value="NADH-CYTOCHROME B5 REDUCTASE"/>
    <property type="match status" value="1"/>
</dbReference>
<dbReference type="SUPFAM" id="SSF52343">
    <property type="entry name" value="Ferredoxin reductase-like, C-terminal NADP-linked domain"/>
    <property type="match status" value="1"/>
</dbReference>
<keyword evidence="6" id="KW-0560">Oxidoreductase</keyword>
<organism evidence="12 13">
    <name type="scientific">Cavenderia fasciculata</name>
    <name type="common">Slime mold</name>
    <name type="synonym">Dictyostelium fasciculatum</name>
    <dbReference type="NCBI Taxonomy" id="261658"/>
    <lineage>
        <taxon>Eukaryota</taxon>
        <taxon>Amoebozoa</taxon>
        <taxon>Evosea</taxon>
        <taxon>Eumycetozoa</taxon>
        <taxon>Dictyostelia</taxon>
        <taxon>Acytosteliales</taxon>
        <taxon>Cavenderiaceae</taxon>
        <taxon>Cavenderia</taxon>
    </lineage>
</organism>
<evidence type="ECO:0000256" key="8">
    <source>
        <dbReference type="PIRSR" id="PIRSR601834-1"/>
    </source>
</evidence>
<evidence type="ECO:0000256" key="1">
    <source>
        <dbReference type="ARBA" id="ARBA00001974"/>
    </source>
</evidence>
<dbReference type="InterPro" id="IPR008333">
    <property type="entry name" value="Cbr1-like_FAD-bd_dom"/>
</dbReference>
<dbReference type="STRING" id="1054147.F4QF79"/>
<name>F4QF79_CACFS</name>
<dbReference type="Gene3D" id="3.10.120.10">
    <property type="entry name" value="Cytochrome b5-like heme/steroid binding domain"/>
    <property type="match status" value="1"/>
</dbReference>
<dbReference type="GO" id="GO:0016491">
    <property type="term" value="F:oxidoreductase activity"/>
    <property type="evidence" value="ECO:0007669"/>
    <property type="project" value="UniProtKB-KW"/>
</dbReference>
<feature type="region of interest" description="Disordered" evidence="9">
    <location>
        <begin position="372"/>
        <end position="408"/>
    </location>
</feature>
<dbReference type="EMBL" id="GL883029">
    <property type="protein sequence ID" value="EGG14233.1"/>
    <property type="molecule type" value="Genomic_DNA"/>
</dbReference>
<dbReference type="GO" id="GO:0020037">
    <property type="term" value="F:heme binding"/>
    <property type="evidence" value="ECO:0007669"/>
    <property type="project" value="InterPro"/>
</dbReference>
<protein>
    <submittedName>
        <fullName evidence="12">Cytochrome b5 reductase</fullName>
    </submittedName>
</protein>
<feature type="region of interest" description="Disordered" evidence="9">
    <location>
        <begin position="458"/>
        <end position="479"/>
    </location>
</feature>
<dbReference type="CDD" id="cd06183">
    <property type="entry name" value="cyt_b5_reduct_like"/>
    <property type="match status" value="1"/>
</dbReference>
<feature type="region of interest" description="Disordered" evidence="9">
    <location>
        <begin position="160"/>
        <end position="191"/>
    </location>
</feature>
<dbReference type="Pfam" id="PF00173">
    <property type="entry name" value="Cyt-b5"/>
    <property type="match status" value="1"/>
</dbReference>
<keyword evidence="5 8" id="KW-0274">FAD</keyword>
<evidence type="ECO:0000256" key="3">
    <source>
        <dbReference type="ARBA" id="ARBA00022630"/>
    </source>
</evidence>
<feature type="binding site" evidence="8">
    <location>
        <position position="300"/>
    </location>
    <ligand>
        <name>FAD</name>
        <dbReference type="ChEBI" id="CHEBI:57692"/>
    </ligand>
</feature>
<proteinExistence type="predicted"/>
<dbReference type="InterPro" id="IPR001433">
    <property type="entry name" value="OxRdtase_FAD/NAD-bd"/>
</dbReference>